<evidence type="ECO:0000313" key="2">
    <source>
        <dbReference type="Proteomes" id="UP000503820"/>
    </source>
</evidence>
<proteinExistence type="predicted"/>
<organism evidence="1 2">
    <name type="scientific">Desulfovibrio psychrotolerans</name>
    <dbReference type="NCBI Taxonomy" id="415242"/>
    <lineage>
        <taxon>Bacteria</taxon>
        <taxon>Pseudomonadati</taxon>
        <taxon>Thermodesulfobacteriota</taxon>
        <taxon>Desulfovibrionia</taxon>
        <taxon>Desulfovibrionales</taxon>
        <taxon>Desulfovibrionaceae</taxon>
        <taxon>Desulfovibrio</taxon>
    </lineage>
</organism>
<accession>A0A7J0BW12</accession>
<comment type="caution">
    <text evidence="1">The sequence shown here is derived from an EMBL/GenBank/DDBJ whole genome shotgun (WGS) entry which is preliminary data.</text>
</comment>
<sequence>MSAFGAFLKNDTFKGFLHTWWEGLKQNRGMRAELRRARSPLDVLVSRAYQRNFLPGLLRESGIRLVEDEMESLALPVGILAHVCKLDKRTIPEALAAMQAEKPGTGGRSMVDLRMQRLLAITDRDELYTACIRLVRFMDDTVNLTSLTESGFWWTEDTRKRWALAYYVAPEQRPAKGDKK</sequence>
<dbReference type="CDD" id="cd09731">
    <property type="entry name" value="Cse2_I-E"/>
    <property type="match status" value="1"/>
</dbReference>
<dbReference type="NCBIfam" id="TIGR02548">
    <property type="entry name" value="casB_cse2"/>
    <property type="match status" value="1"/>
</dbReference>
<dbReference type="AlphaFoldDB" id="A0A7J0BW12"/>
<protein>
    <recommendedName>
        <fullName evidence="3">Type I-E CRISPR-associated protein Cse2/CasB</fullName>
    </recommendedName>
</protein>
<dbReference type="RefSeq" id="WP_174409966.1">
    <property type="nucleotide sequence ID" value="NZ_BLVP01000008.1"/>
</dbReference>
<keyword evidence="2" id="KW-1185">Reference proteome</keyword>
<dbReference type="Proteomes" id="UP000503820">
    <property type="component" value="Unassembled WGS sequence"/>
</dbReference>
<reference evidence="1 2" key="1">
    <citation type="submission" date="2020-05" db="EMBL/GenBank/DDBJ databases">
        <title>Draft genome sequence of Desulfovibrio psychrotolerans JS1T.</title>
        <authorList>
            <person name="Ueno A."/>
            <person name="Tamazawa S."/>
            <person name="Tamamura S."/>
            <person name="Murakami T."/>
            <person name="Kiyama T."/>
            <person name="Inomata H."/>
            <person name="Amano Y."/>
            <person name="Miyakawa K."/>
            <person name="Tamaki H."/>
            <person name="Naganuma T."/>
            <person name="Kaneko K."/>
        </authorList>
    </citation>
    <scope>NUCLEOTIDE SEQUENCE [LARGE SCALE GENOMIC DNA]</scope>
    <source>
        <strain evidence="1 2">JS1</strain>
    </source>
</reference>
<dbReference type="InterPro" id="IPR038287">
    <property type="entry name" value="Cse2_sf"/>
</dbReference>
<evidence type="ECO:0008006" key="3">
    <source>
        <dbReference type="Google" id="ProtNLM"/>
    </source>
</evidence>
<dbReference type="Gene3D" id="1.10.520.40">
    <property type="entry name" value="CRISPR-associated protein Cse2"/>
    <property type="match status" value="1"/>
</dbReference>
<evidence type="ECO:0000313" key="1">
    <source>
        <dbReference type="EMBL" id="GFM37362.1"/>
    </source>
</evidence>
<dbReference type="Pfam" id="PF09485">
    <property type="entry name" value="CRISPR_Cse2"/>
    <property type="match status" value="1"/>
</dbReference>
<dbReference type="EMBL" id="BLVP01000008">
    <property type="protein sequence ID" value="GFM37362.1"/>
    <property type="molecule type" value="Genomic_DNA"/>
</dbReference>
<dbReference type="InterPro" id="IPR013382">
    <property type="entry name" value="CRISPR-assoc_prot_Cse2"/>
</dbReference>
<name>A0A7J0BW12_9BACT</name>
<gene>
    <name evidence="1" type="ORF">DSM19430T_20460</name>
</gene>